<reference evidence="1" key="1">
    <citation type="journal article" date="2023" name="Comput. Struct. Biotechnol. J.">
        <title>Discovery of a novel marine Bacteroidetes with a rich repertoire of carbohydrate-active enzymes.</title>
        <authorList>
            <person name="Chen B."/>
            <person name="Liu G."/>
            <person name="Chen Q."/>
            <person name="Wang H."/>
            <person name="Liu L."/>
            <person name="Tang K."/>
        </authorList>
    </citation>
    <scope>NUCLEOTIDE SEQUENCE</scope>
    <source>
        <strain evidence="1">TK19036</strain>
    </source>
</reference>
<reference evidence="1" key="2">
    <citation type="journal article" date="2024" name="Antonie Van Leeuwenhoek">
        <title>Roseihalotalea indica gen. nov., sp. nov., a halophilic Bacteroidetes from mesopelagic Southwest Indian Ocean with higher carbohydrate metabolic potential.</title>
        <authorList>
            <person name="Chen B."/>
            <person name="Zhang M."/>
            <person name="Lin D."/>
            <person name="Ye J."/>
            <person name="Tang K."/>
        </authorList>
    </citation>
    <scope>NUCLEOTIDE SEQUENCE</scope>
    <source>
        <strain evidence="1">TK19036</strain>
    </source>
</reference>
<organism evidence="1">
    <name type="scientific">Roseihalotalea indica</name>
    <dbReference type="NCBI Taxonomy" id="2867963"/>
    <lineage>
        <taxon>Bacteria</taxon>
        <taxon>Pseudomonadati</taxon>
        <taxon>Bacteroidota</taxon>
        <taxon>Cytophagia</taxon>
        <taxon>Cytophagales</taxon>
        <taxon>Catalimonadaceae</taxon>
        <taxon>Roseihalotalea</taxon>
    </lineage>
</organism>
<proteinExistence type="predicted"/>
<name>A0AA49JFP0_9BACT</name>
<dbReference type="EMBL" id="CP120682">
    <property type="protein sequence ID" value="WKN39518.1"/>
    <property type="molecule type" value="Genomic_DNA"/>
</dbReference>
<gene>
    <name evidence="1" type="ORF">K4G66_12530</name>
</gene>
<dbReference type="AlphaFoldDB" id="A0AA49JFP0"/>
<protein>
    <submittedName>
        <fullName evidence="1">Uncharacterized protein</fullName>
    </submittedName>
</protein>
<accession>A0AA49JFP0</accession>
<sequence>MALPKPALIQALRQTAKKLSKSQQYQWGHMGSCNCGHLVQEITQLSRAEIHEYAMRTRGGDWSEQAMDFCPTSGYLMDQVISIMLDAGMELADFKHLERLSDKAVLARLPEECNYLRHNHREDVVKYLFAWADLLEEKLLQRVSISSLETSSPARVSF</sequence>
<evidence type="ECO:0000313" key="1">
    <source>
        <dbReference type="EMBL" id="WKN39518.1"/>
    </source>
</evidence>